<sequence length="250" mass="27042">MASNKTIALVTGANRGIGLELARTLARDHGFHVLLGSRSQQSGVSAVKTLKDEGLSVEGITVDLGSDDTIIAAAKEVEQKYGKLDVLVNNAAINLDHTWSGKPDDVRRVYKELYETNLFGTVTVTEAFLPLLGKAKIPRVVFLTSTLGSLTERADPKSAFDSVPGPAYRTSKAAVNMLTLHYAWQFRDDKTEGKKWKVNMVCPGFVKTDMNDNTGTLSTAESMPNIVRLCTLGEDGPSGTYTGFTGPVDW</sequence>
<dbReference type="PRINTS" id="PR00081">
    <property type="entry name" value="GDHRDH"/>
</dbReference>
<gene>
    <name evidence="4" type="ORF">EJ04DRAFT_513657</name>
</gene>
<evidence type="ECO:0000256" key="1">
    <source>
        <dbReference type="ARBA" id="ARBA00006484"/>
    </source>
</evidence>
<dbReference type="OrthoDB" id="191139at2759"/>
<accession>A0A9P4V134</accession>
<keyword evidence="2" id="KW-0521">NADP</keyword>
<dbReference type="Pfam" id="PF00106">
    <property type="entry name" value="adh_short"/>
    <property type="match status" value="1"/>
</dbReference>
<reference evidence="4" key="1">
    <citation type="journal article" date="2020" name="Stud. Mycol.">
        <title>101 Dothideomycetes genomes: a test case for predicting lifestyles and emergence of pathogens.</title>
        <authorList>
            <person name="Haridas S."/>
            <person name="Albert R."/>
            <person name="Binder M."/>
            <person name="Bloem J."/>
            <person name="Labutti K."/>
            <person name="Salamov A."/>
            <person name="Andreopoulos B."/>
            <person name="Baker S."/>
            <person name="Barry K."/>
            <person name="Bills G."/>
            <person name="Bluhm B."/>
            <person name="Cannon C."/>
            <person name="Castanera R."/>
            <person name="Culley D."/>
            <person name="Daum C."/>
            <person name="Ezra D."/>
            <person name="Gonzalez J."/>
            <person name="Henrissat B."/>
            <person name="Kuo A."/>
            <person name="Liang C."/>
            <person name="Lipzen A."/>
            <person name="Lutzoni F."/>
            <person name="Magnuson J."/>
            <person name="Mondo S."/>
            <person name="Nolan M."/>
            <person name="Ohm R."/>
            <person name="Pangilinan J."/>
            <person name="Park H.-J."/>
            <person name="Ramirez L."/>
            <person name="Alfaro M."/>
            <person name="Sun H."/>
            <person name="Tritt A."/>
            <person name="Yoshinaga Y."/>
            <person name="Zwiers L.-H."/>
            <person name="Turgeon B."/>
            <person name="Goodwin S."/>
            <person name="Spatafora J."/>
            <person name="Crous P."/>
            <person name="Grigoriev I."/>
        </authorList>
    </citation>
    <scope>NUCLEOTIDE SEQUENCE</scope>
    <source>
        <strain evidence="4">CBS 125425</strain>
    </source>
</reference>
<dbReference type="PANTHER" id="PTHR43963:SF6">
    <property type="entry name" value="CHAIN DEHYDROGENASE FAMILY PROTEIN, PUTATIVE (AFU_ORTHOLOGUE AFUA_3G15350)-RELATED"/>
    <property type="match status" value="1"/>
</dbReference>
<evidence type="ECO:0000313" key="5">
    <source>
        <dbReference type="Proteomes" id="UP000799444"/>
    </source>
</evidence>
<dbReference type="Gene3D" id="3.40.50.720">
    <property type="entry name" value="NAD(P)-binding Rossmann-like Domain"/>
    <property type="match status" value="1"/>
</dbReference>
<evidence type="ECO:0000256" key="2">
    <source>
        <dbReference type="ARBA" id="ARBA00022857"/>
    </source>
</evidence>
<dbReference type="CDD" id="cd05324">
    <property type="entry name" value="carb_red_PTCR-like_SDR_c"/>
    <property type="match status" value="1"/>
</dbReference>
<comment type="similarity">
    <text evidence="1">Belongs to the short-chain dehydrogenases/reductases (SDR) family.</text>
</comment>
<proteinExistence type="inferred from homology"/>
<dbReference type="GO" id="GO:0016616">
    <property type="term" value="F:oxidoreductase activity, acting on the CH-OH group of donors, NAD or NADP as acceptor"/>
    <property type="evidence" value="ECO:0007669"/>
    <property type="project" value="InterPro"/>
</dbReference>
<dbReference type="EMBL" id="ML996171">
    <property type="protein sequence ID" value="KAF2732796.1"/>
    <property type="molecule type" value="Genomic_DNA"/>
</dbReference>
<dbReference type="Proteomes" id="UP000799444">
    <property type="component" value="Unassembled WGS sequence"/>
</dbReference>
<organism evidence="4 5">
    <name type="scientific">Polyplosphaeria fusca</name>
    <dbReference type="NCBI Taxonomy" id="682080"/>
    <lineage>
        <taxon>Eukaryota</taxon>
        <taxon>Fungi</taxon>
        <taxon>Dikarya</taxon>
        <taxon>Ascomycota</taxon>
        <taxon>Pezizomycotina</taxon>
        <taxon>Dothideomycetes</taxon>
        <taxon>Pleosporomycetidae</taxon>
        <taxon>Pleosporales</taxon>
        <taxon>Tetraplosphaeriaceae</taxon>
        <taxon>Polyplosphaeria</taxon>
    </lineage>
</organism>
<protein>
    <submittedName>
        <fullName evidence="4">Carbonyl reductase</fullName>
    </submittedName>
</protein>
<comment type="caution">
    <text evidence="4">The sequence shown here is derived from an EMBL/GenBank/DDBJ whole genome shotgun (WGS) entry which is preliminary data.</text>
</comment>
<dbReference type="SUPFAM" id="SSF51735">
    <property type="entry name" value="NAD(P)-binding Rossmann-fold domains"/>
    <property type="match status" value="1"/>
</dbReference>
<dbReference type="PANTHER" id="PTHR43963">
    <property type="entry name" value="CARBONYL REDUCTASE 1-RELATED"/>
    <property type="match status" value="1"/>
</dbReference>
<evidence type="ECO:0000256" key="3">
    <source>
        <dbReference type="ARBA" id="ARBA00023002"/>
    </source>
</evidence>
<evidence type="ECO:0000313" key="4">
    <source>
        <dbReference type="EMBL" id="KAF2732796.1"/>
    </source>
</evidence>
<keyword evidence="5" id="KW-1185">Reference proteome</keyword>
<dbReference type="InterPro" id="IPR002347">
    <property type="entry name" value="SDR_fam"/>
</dbReference>
<name>A0A9P4V134_9PLEO</name>
<dbReference type="InterPro" id="IPR045313">
    <property type="entry name" value="CBR1-like"/>
</dbReference>
<dbReference type="AlphaFoldDB" id="A0A9P4V134"/>
<dbReference type="InterPro" id="IPR036291">
    <property type="entry name" value="NAD(P)-bd_dom_sf"/>
</dbReference>
<keyword evidence="3" id="KW-0560">Oxidoreductase</keyword>